<dbReference type="RefSeq" id="WP_319615713.1">
    <property type="nucleotide sequence ID" value="NZ_JAWXYB010000018.1"/>
</dbReference>
<gene>
    <name evidence="2" type="ORF">SIL87_19095</name>
</gene>
<evidence type="ECO:0000259" key="1">
    <source>
        <dbReference type="PROSITE" id="PS51787"/>
    </source>
</evidence>
<comment type="caution">
    <text evidence="2">The sequence shown here is derived from an EMBL/GenBank/DDBJ whole genome shotgun (WGS) entry which is preliminary data.</text>
</comment>
<name>A0AAW9DUG0_ACIAO</name>
<dbReference type="PROSITE" id="PS51787">
    <property type="entry name" value="LON_N"/>
    <property type="match status" value="1"/>
</dbReference>
<evidence type="ECO:0000313" key="3">
    <source>
        <dbReference type="Proteomes" id="UP001279553"/>
    </source>
</evidence>
<protein>
    <submittedName>
        <fullName evidence="2">LON peptidase substrate-binding domain-containing protein</fullName>
    </submittedName>
</protein>
<keyword evidence="3" id="KW-1185">Reference proteome</keyword>
<organism evidence="2 3">
    <name type="scientific">Acidiphilium acidophilum</name>
    <name type="common">Thiobacillus acidophilus</name>
    <dbReference type="NCBI Taxonomy" id="76588"/>
    <lineage>
        <taxon>Bacteria</taxon>
        <taxon>Pseudomonadati</taxon>
        <taxon>Pseudomonadota</taxon>
        <taxon>Alphaproteobacteria</taxon>
        <taxon>Acetobacterales</taxon>
        <taxon>Acidocellaceae</taxon>
        <taxon>Acidiphilium</taxon>
    </lineage>
</organism>
<dbReference type="InterPro" id="IPR046336">
    <property type="entry name" value="Lon_prtase_N_sf"/>
</dbReference>
<dbReference type="Gene3D" id="2.30.130.40">
    <property type="entry name" value="LON domain-like"/>
    <property type="match status" value="1"/>
</dbReference>
<dbReference type="SUPFAM" id="SSF88697">
    <property type="entry name" value="PUA domain-like"/>
    <property type="match status" value="1"/>
</dbReference>
<dbReference type="InterPro" id="IPR015947">
    <property type="entry name" value="PUA-like_sf"/>
</dbReference>
<dbReference type="Proteomes" id="UP001279553">
    <property type="component" value="Unassembled WGS sequence"/>
</dbReference>
<reference evidence="2 3" key="1">
    <citation type="submission" date="2023-11" db="EMBL/GenBank/DDBJ databases">
        <title>MicrobeMod: A computational toolkit for identifying prokaryotic methylation and restriction-modification with nanopore sequencing.</title>
        <authorList>
            <person name="Crits-Christoph A."/>
            <person name="Kang S.C."/>
            <person name="Lee H."/>
            <person name="Ostrov N."/>
        </authorList>
    </citation>
    <scope>NUCLEOTIDE SEQUENCE [LARGE SCALE GENOMIC DNA]</scope>
    <source>
        <strain evidence="2 3">DSMZ 700</strain>
    </source>
</reference>
<dbReference type="InterPro" id="IPR003111">
    <property type="entry name" value="Lon_prtase_N"/>
</dbReference>
<dbReference type="AlphaFoldDB" id="A0AAW9DUG0"/>
<feature type="domain" description="Lon N-terminal" evidence="1">
    <location>
        <begin position="15"/>
        <end position="215"/>
    </location>
</feature>
<dbReference type="PANTHER" id="PTHR46732">
    <property type="entry name" value="ATP-DEPENDENT PROTEASE LA (LON) DOMAIN PROTEIN"/>
    <property type="match status" value="1"/>
</dbReference>
<dbReference type="Pfam" id="PF02190">
    <property type="entry name" value="LON_substr_bdg"/>
    <property type="match status" value="1"/>
</dbReference>
<dbReference type="SMART" id="SM00464">
    <property type="entry name" value="LON"/>
    <property type="match status" value="1"/>
</dbReference>
<sequence>MSPVTGRIDSIPEIFPIFPLTGALLLPGGRLPLNIFEPRYLAMVDDALGSGRLIGMIQPDYTAPAHETGPALYRQGCLGRIVAFSETEDGRYLITLLGVVRFSIVEEAEMRRGYRRVHGDISDFRHDLAGGAPLPEPMTAKGVSRDRLLESLHRYFVATGVDANWDAIEEISDPALITTLCMACPFTAIEKQALLEAPTEAERAAALLALLEINGHGPHE</sequence>
<dbReference type="PANTHER" id="PTHR46732:SF8">
    <property type="entry name" value="ATP-DEPENDENT PROTEASE LA (LON) DOMAIN PROTEIN"/>
    <property type="match status" value="1"/>
</dbReference>
<evidence type="ECO:0000313" key="2">
    <source>
        <dbReference type="EMBL" id="MDX5932864.1"/>
    </source>
</evidence>
<dbReference type="EMBL" id="JAWXYB010000018">
    <property type="protein sequence ID" value="MDX5932864.1"/>
    <property type="molecule type" value="Genomic_DNA"/>
</dbReference>
<proteinExistence type="predicted"/>
<accession>A0AAW9DUG0</accession>